<evidence type="ECO:0000256" key="5">
    <source>
        <dbReference type="ARBA" id="ARBA00022679"/>
    </source>
</evidence>
<comment type="similarity">
    <text evidence="2">Belongs to the protein kinase superfamily. RIO-type Ser/Thr kinase family.</text>
</comment>
<dbReference type="AlphaFoldDB" id="A0A438NH81"/>
<dbReference type="GO" id="GO:0005634">
    <property type="term" value="C:nucleus"/>
    <property type="evidence" value="ECO:0007669"/>
    <property type="project" value="TreeGrafter"/>
</dbReference>
<reference evidence="17 18" key="1">
    <citation type="submission" date="2017-03" db="EMBL/GenBank/DDBJ databases">
        <title>Genomes of endolithic fungi from Antarctica.</title>
        <authorList>
            <person name="Coleine C."/>
            <person name="Masonjones S."/>
            <person name="Stajich J.E."/>
        </authorList>
    </citation>
    <scope>NUCLEOTIDE SEQUENCE [LARGE SCALE GENOMIC DNA]</scope>
    <source>
        <strain evidence="17 18">CCFEE 6314</strain>
    </source>
</reference>
<keyword evidence="4" id="KW-0723">Serine/threonine-protein kinase</keyword>
<evidence type="ECO:0000256" key="13">
    <source>
        <dbReference type="ARBA" id="ARBA00068353"/>
    </source>
</evidence>
<dbReference type="FunFam" id="3.30.200.20:FF:000052">
    <property type="entry name" value="Serine/threonine-protein kinase RIO2"/>
    <property type="match status" value="1"/>
</dbReference>
<dbReference type="SUPFAM" id="SSF46785">
    <property type="entry name" value="Winged helix' DNA-binding domain"/>
    <property type="match status" value="1"/>
</dbReference>
<evidence type="ECO:0000256" key="8">
    <source>
        <dbReference type="ARBA" id="ARBA00022777"/>
    </source>
</evidence>
<evidence type="ECO:0000256" key="7">
    <source>
        <dbReference type="ARBA" id="ARBA00022741"/>
    </source>
</evidence>
<dbReference type="EMBL" id="NAJM01000003">
    <property type="protein sequence ID" value="RVX75102.1"/>
    <property type="molecule type" value="Genomic_DNA"/>
</dbReference>
<dbReference type="InterPro" id="IPR036388">
    <property type="entry name" value="WH-like_DNA-bd_sf"/>
</dbReference>
<keyword evidence="6" id="KW-0479">Metal-binding</keyword>
<dbReference type="CDD" id="cd05144">
    <property type="entry name" value="RIO2_C"/>
    <property type="match status" value="1"/>
</dbReference>
<dbReference type="FunFam" id="1.10.10.10:FF:000053">
    <property type="entry name" value="Serine/threonine-protein kinase RIO2"/>
    <property type="match status" value="1"/>
</dbReference>
<evidence type="ECO:0000256" key="3">
    <source>
        <dbReference type="ARBA" id="ARBA00012513"/>
    </source>
</evidence>
<dbReference type="GO" id="GO:0046872">
    <property type="term" value="F:metal ion binding"/>
    <property type="evidence" value="ECO:0007669"/>
    <property type="project" value="UniProtKB-KW"/>
</dbReference>
<dbReference type="SMART" id="SM00090">
    <property type="entry name" value="RIO"/>
    <property type="match status" value="1"/>
</dbReference>
<sequence>MHVIVEISSPQKLQIRRHTFKRLPGERHTVLHVWLEVDLFISSETALFPRPIEMKLDTKALRYLNPTDWRVLTAVETGSRNHEVVPTPLIANLSKSTVGDVQRSISLLAKANLIAKVKNASYDGYRLTYGGLDYLALHSLQKNSVVYSVGNQIGVGKESDIFVVSDDKGEQRVLKIHRLGRVSFKKGVRNKRDYARTKQQRERGAGSWMYMSRLAAVKEYAFLQALYDAGLSVPVPHGQNRHQLVMQLIDGFPLRQIDKVPDPAGLYADLMELLVRLCSLGLIHGDFNEFNILIKEEATRDEDIKLIPVLIDFPQMVSVDHANAEFYFDRDVACVKRFFERRFGFVSSEPGPYFEASKALVGKDGARRLDVEVEASGFSRKMAKDLEAYMKEHGIDGDAETAETHGSNSDHSQDEDEDDENHENDHDDDRNNHEILPDETPAGSGSFV</sequence>
<keyword evidence="8" id="KW-0418">Kinase</keyword>
<feature type="compositionally biased region" description="Basic and acidic residues" evidence="15">
    <location>
        <begin position="423"/>
        <end position="436"/>
    </location>
</feature>
<dbReference type="GO" id="GO:0004674">
    <property type="term" value="F:protein serine/threonine kinase activity"/>
    <property type="evidence" value="ECO:0007669"/>
    <property type="project" value="UniProtKB-KW"/>
</dbReference>
<dbReference type="InterPro" id="IPR018935">
    <property type="entry name" value="RIO_kinase_CS"/>
</dbReference>
<organism evidence="17 18">
    <name type="scientific">Exophiala mesophila</name>
    <name type="common">Black yeast-like fungus</name>
    <dbReference type="NCBI Taxonomy" id="212818"/>
    <lineage>
        <taxon>Eukaryota</taxon>
        <taxon>Fungi</taxon>
        <taxon>Dikarya</taxon>
        <taxon>Ascomycota</taxon>
        <taxon>Pezizomycotina</taxon>
        <taxon>Eurotiomycetes</taxon>
        <taxon>Chaetothyriomycetidae</taxon>
        <taxon>Chaetothyriales</taxon>
        <taxon>Herpotrichiellaceae</taxon>
        <taxon>Exophiala</taxon>
    </lineage>
</organism>
<comment type="catalytic activity">
    <reaction evidence="12">
        <text>L-seryl-[protein] + ATP = O-phospho-L-seryl-[protein] + ADP + H(+)</text>
        <dbReference type="Rhea" id="RHEA:17989"/>
        <dbReference type="Rhea" id="RHEA-COMP:9863"/>
        <dbReference type="Rhea" id="RHEA-COMP:11604"/>
        <dbReference type="ChEBI" id="CHEBI:15378"/>
        <dbReference type="ChEBI" id="CHEBI:29999"/>
        <dbReference type="ChEBI" id="CHEBI:30616"/>
        <dbReference type="ChEBI" id="CHEBI:83421"/>
        <dbReference type="ChEBI" id="CHEBI:456216"/>
        <dbReference type="EC" id="2.7.11.1"/>
    </reaction>
</comment>
<evidence type="ECO:0000256" key="1">
    <source>
        <dbReference type="ARBA" id="ARBA00001946"/>
    </source>
</evidence>
<evidence type="ECO:0000256" key="14">
    <source>
        <dbReference type="ARBA" id="ARBA00068837"/>
    </source>
</evidence>
<dbReference type="Gene3D" id="3.30.200.20">
    <property type="entry name" value="Phosphorylase Kinase, domain 1"/>
    <property type="match status" value="1"/>
</dbReference>
<dbReference type="SUPFAM" id="SSF56112">
    <property type="entry name" value="Protein kinase-like (PK-like)"/>
    <property type="match status" value="1"/>
</dbReference>
<dbReference type="OrthoDB" id="10258631at2759"/>
<feature type="compositionally biased region" description="Acidic residues" evidence="15">
    <location>
        <begin position="413"/>
        <end position="422"/>
    </location>
</feature>
<gene>
    <name evidence="17" type="ORF">B0A52_01379</name>
</gene>
<dbReference type="InterPro" id="IPR011009">
    <property type="entry name" value="Kinase-like_dom_sf"/>
</dbReference>
<dbReference type="PANTHER" id="PTHR45852:SF1">
    <property type="entry name" value="SERINE_THREONINE-PROTEIN KINASE RIO2"/>
    <property type="match status" value="1"/>
</dbReference>
<evidence type="ECO:0000256" key="12">
    <source>
        <dbReference type="ARBA" id="ARBA00048679"/>
    </source>
</evidence>
<name>A0A438NH81_EXOME</name>
<dbReference type="GO" id="GO:0005524">
    <property type="term" value="F:ATP binding"/>
    <property type="evidence" value="ECO:0007669"/>
    <property type="project" value="UniProtKB-KW"/>
</dbReference>
<evidence type="ECO:0000256" key="9">
    <source>
        <dbReference type="ARBA" id="ARBA00022840"/>
    </source>
</evidence>
<evidence type="ECO:0000256" key="10">
    <source>
        <dbReference type="ARBA" id="ARBA00022842"/>
    </source>
</evidence>
<evidence type="ECO:0000259" key="16">
    <source>
        <dbReference type="SMART" id="SM00090"/>
    </source>
</evidence>
<dbReference type="Gene3D" id="1.10.10.10">
    <property type="entry name" value="Winged helix-like DNA-binding domain superfamily/Winged helix DNA-binding domain"/>
    <property type="match status" value="1"/>
</dbReference>
<keyword evidence="10" id="KW-0460">Magnesium</keyword>
<dbReference type="InterPro" id="IPR036390">
    <property type="entry name" value="WH_DNA-bd_sf"/>
</dbReference>
<dbReference type="GO" id="GO:0005829">
    <property type="term" value="C:cytosol"/>
    <property type="evidence" value="ECO:0007669"/>
    <property type="project" value="TreeGrafter"/>
</dbReference>
<proteinExistence type="inferred from homology"/>
<evidence type="ECO:0000256" key="2">
    <source>
        <dbReference type="ARBA" id="ARBA00009196"/>
    </source>
</evidence>
<dbReference type="Pfam" id="PF09202">
    <property type="entry name" value="Rio2_N"/>
    <property type="match status" value="1"/>
</dbReference>
<evidence type="ECO:0000313" key="18">
    <source>
        <dbReference type="Proteomes" id="UP000288859"/>
    </source>
</evidence>
<evidence type="ECO:0000256" key="11">
    <source>
        <dbReference type="ARBA" id="ARBA00047899"/>
    </source>
</evidence>
<feature type="region of interest" description="Disordered" evidence="15">
    <location>
        <begin position="398"/>
        <end position="448"/>
    </location>
</feature>
<dbReference type="PANTHER" id="PTHR45852">
    <property type="entry name" value="SER/THR-PROTEIN KINASE RIO2"/>
    <property type="match status" value="1"/>
</dbReference>
<dbReference type="InterPro" id="IPR015285">
    <property type="entry name" value="RIO2_wHTH_N"/>
</dbReference>
<dbReference type="InterPro" id="IPR030484">
    <property type="entry name" value="Rio2"/>
</dbReference>
<keyword evidence="7" id="KW-0547">Nucleotide-binding</keyword>
<evidence type="ECO:0000256" key="4">
    <source>
        <dbReference type="ARBA" id="ARBA00022527"/>
    </source>
</evidence>
<feature type="domain" description="RIO kinase" evidence="16">
    <location>
        <begin position="118"/>
        <end position="362"/>
    </location>
</feature>
<dbReference type="InterPro" id="IPR018934">
    <property type="entry name" value="RIO_dom"/>
</dbReference>
<dbReference type="PROSITE" id="PS01245">
    <property type="entry name" value="RIO1"/>
    <property type="match status" value="1"/>
</dbReference>
<dbReference type="GO" id="GO:0030688">
    <property type="term" value="C:preribosome, small subunit precursor"/>
    <property type="evidence" value="ECO:0007669"/>
    <property type="project" value="TreeGrafter"/>
</dbReference>
<dbReference type="Proteomes" id="UP000288859">
    <property type="component" value="Unassembled WGS sequence"/>
</dbReference>
<dbReference type="FunFam" id="1.10.510.10:FF:000566">
    <property type="entry name" value="Serine/threonine-protein kinase rio2"/>
    <property type="match status" value="1"/>
</dbReference>
<comment type="cofactor">
    <cofactor evidence="1">
        <name>Mg(2+)</name>
        <dbReference type="ChEBI" id="CHEBI:18420"/>
    </cofactor>
</comment>
<evidence type="ECO:0000313" key="17">
    <source>
        <dbReference type="EMBL" id="RVX75102.1"/>
    </source>
</evidence>
<evidence type="ECO:0000256" key="15">
    <source>
        <dbReference type="SAM" id="MobiDB-lite"/>
    </source>
</evidence>
<dbReference type="Pfam" id="PF01163">
    <property type="entry name" value="RIO1"/>
    <property type="match status" value="1"/>
</dbReference>
<accession>A0A438NH81</accession>
<dbReference type="GO" id="GO:0030490">
    <property type="term" value="P:maturation of SSU-rRNA"/>
    <property type="evidence" value="ECO:0007669"/>
    <property type="project" value="TreeGrafter"/>
</dbReference>
<evidence type="ECO:0000256" key="6">
    <source>
        <dbReference type="ARBA" id="ARBA00022723"/>
    </source>
</evidence>
<protein>
    <recommendedName>
        <fullName evidence="13">Serine/threonine-protein kinase RIO2</fullName>
        <ecNumber evidence="3">2.7.11.1</ecNumber>
    </recommendedName>
    <alternativeName>
        <fullName evidence="14">Serine/threonine-protein kinase rio2</fullName>
    </alternativeName>
</protein>
<dbReference type="Gene3D" id="1.10.510.10">
    <property type="entry name" value="Transferase(Phosphotransferase) domain 1"/>
    <property type="match status" value="1"/>
</dbReference>
<dbReference type="VEuPathDB" id="FungiDB:PV10_04622"/>
<comment type="catalytic activity">
    <reaction evidence="11">
        <text>L-threonyl-[protein] + ATP = O-phospho-L-threonyl-[protein] + ADP + H(+)</text>
        <dbReference type="Rhea" id="RHEA:46608"/>
        <dbReference type="Rhea" id="RHEA-COMP:11060"/>
        <dbReference type="Rhea" id="RHEA-COMP:11605"/>
        <dbReference type="ChEBI" id="CHEBI:15378"/>
        <dbReference type="ChEBI" id="CHEBI:30013"/>
        <dbReference type="ChEBI" id="CHEBI:30616"/>
        <dbReference type="ChEBI" id="CHEBI:61977"/>
        <dbReference type="ChEBI" id="CHEBI:456216"/>
        <dbReference type="EC" id="2.7.11.1"/>
    </reaction>
</comment>
<comment type="caution">
    <text evidence="17">The sequence shown here is derived from an EMBL/GenBank/DDBJ whole genome shotgun (WGS) entry which is preliminary data.</text>
</comment>
<keyword evidence="9" id="KW-0067">ATP-binding</keyword>
<keyword evidence="5" id="KW-0808">Transferase</keyword>
<dbReference type="EC" id="2.7.11.1" evidence="3"/>
<dbReference type="InterPro" id="IPR000687">
    <property type="entry name" value="RIO_kinase"/>
</dbReference>